<dbReference type="PROSITE" id="PS50102">
    <property type="entry name" value="RRM"/>
    <property type="match status" value="1"/>
</dbReference>
<sequence length="259" mass="31603">MQRSFKNRRNSNFNRSRPLNSMREDRPQRYSRRDGRNRAFRNNRFPYSRNRRKFNNLQERDNYYIWIYNLDYEVDEEDLKTIFSEFGGINSIEIKYDLSGRSEGSAKIAFQTIEEAEKAVNEWNGKLYEGKPMKVEIMGKKKIKDRIRRSDGDWKDDRKETWNRTKYEEKYSQKRNSNRDPKINDRVVTSETNDILITVDTSKRFDNKSYRSENSSFKRNDSFSSNQNFRRKNYHEQDSENLEKRLDNELNEYFNERND</sequence>
<dbReference type="GO" id="GO:0005634">
    <property type="term" value="C:nucleus"/>
    <property type="evidence" value="ECO:0007669"/>
    <property type="project" value="TreeGrafter"/>
</dbReference>
<evidence type="ECO:0000256" key="3">
    <source>
        <dbReference type="SAM" id="MobiDB-lite"/>
    </source>
</evidence>
<dbReference type="PANTHER" id="PTHR19965:SF82">
    <property type="entry name" value="THO COMPLEX SUBUNIT 4"/>
    <property type="match status" value="1"/>
</dbReference>
<dbReference type="Proteomes" id="UP001149090">
    <property type="component" value="Unassembled WGS sequence"/>
</dbReference>
<feature type="domain" description="RRM" evidence="4">
    <location>
        <begin position="63"/>
        <end position="140"/>
    </location>
</feature>
<dbReference type="InterPro" id="IPR012677">
    <property type="entry name" value="Nucleotide-bd_a/b_plait_sf"/>
</dbReference>
<evidence type="ECO:0000313" key="6">
    <source>
        <dbReference type="Proteomes" id="UP001149090"/>
    </source>
</evidence>
<keyword evidence="1 2" id="KW-0694">RNA-binding</keyword>
<evidence type="ECO:0000259" key="4">
    <source>
        <dbReference type="PROSITE" id="PS50102"/>
    </source>
</evidence>
<accession>A0A9Q0RBT3</accession>
<evidence type="ECO:0000256" key="2">
    <source>
        <dbReference type="PROSITE-ProRule" id="PRU00176"/>
    </source>
</evidence>
<gene>
    <name evidence="5" type="ORF">M0811_01055</name>
</gene>
<feature type="compositionally biased region" description="Low complexity" evidence="3">
    <location>
        <begin position="10"/>
        <end position="21"/>
    </location>
</feature>
<dbReference type="AlphaFoldDB" id="A0A9Q0RBT3"/>
<evidence type="ECO:0000256" key="1">
    <source>
        <dbReference type="ARBA" id="ARBA00022884"/>
    </source>
</evidence>
<keyword evidence="6" id="KW-1185">Reference proteome</keyword>
<dbReference type="SMART" id="SM00360">
    <property type="entry name" value="RRM"/>
    <property type="match status" value="1"/>
</dbReference>
<feature type="compositionally biased region" description="Basic and acidic residues" evidence="3">
    <location>
        <begin position="22"/>
        <end position="37"/>
    </location>
</feature>
<dbReference type="GO" id="GO:0003729">
    <property type="term" value="F:mRNA binding"/>
    <property type="evidence" value="ECO:0007669"/>
    <property type="project" value="TreeGrafter"/>
</dbReference>
<protein>
    <submittedName>
        <fullName evidence="5">Binding protein</fullName>
    </submittedName>
</protein>
<dbReference type="EMBL" id="JAPDFW010000070">
    <property type="protein sequence ID" value="KAJ5074424.1"/>
    <property type="molecule type" value="Genomic_DNA"/>
</dbReference>
<feature type="compositionally biased region" description="Basic and acidic residues" evidence="3">
    <location>
        <begin position="208"/>
        <end position="221"/>
    </location>
</feature>
<dbReference type="CDD" id="cd00590">
    <property type="entry name" value="RRM_SF"/>
    <property type="match status" value="1"/>
</dbReference>
<dbReference type="InterPro" id="IPR035979">
    <property type="entry name" value="RBD_domain_sf"/>
</dbReference>
<comment type="caution">
    <text evidence="5">The sequence shown here is derived from an EMBL/GenBank/DDBJ whole genome shotgun (WGS) entry which is preliminary data.</text>
</comment>
<reference evidence="5" key="1">
    <citation type="submission" date="2022-10" db="EMBL/GenBank/DDBJ databases">
        <title>Novel sulphate-reducing endosymbionts in the free-living metamonad Anaeramoeba.</title>
        <authorList>
            <person name="Jerlstrom-Hultqvist J."/>
            <person name="Cepicka I."/>
            <person name="Gallot-Lavallee L."/>
            <person name="Salas-Leiva D."/>
            <person name="Curtis B.A."/>
            <person name="Zahonova K."/>
            <person name="Pipaliya S."/>
            <person name="Dacks J."/>
            <person name="Roger A.J."/>
        </authorList>
    </citation>
    <scope>NUCLEOTIDE SEQUENCE</scope>
    <source>
        <strain evidence="5">BMAN</strain>
    </source>
</reference>
<feature type="region of interest" description="Disordered" evidence="3">
    <location>
        <begin position="208"/>
        <end position="242"/>
    </location>
</feature>
<dbReference type="SUPFAM" id="SSF54928">
    <property type="entry name" value="RNA-binding domain, RBD"/>
    <property type="match status" value="1"/>
</dbReference>
<dbReference type="PANTHER" id="PTHR19965">
    <property type="entry name" value="RNA AND EXPORT FACTOR BINDING PROTEIN"/>
    <property type="match status" value="1"/>
</dbReference>
<evidence type="ECO:0000313" key="5">
    <source>
        <dbReference type="EMBL" id="KAJ5074424.1"/>
    </source>
</evidence>
<proteinExistence type="predicted"/>
<dbReference type="InterPro" id="IPR000504">
    <property type="entry name" value="RRM_dom"/>
</dbReference>
<name>A0A9Q0RBT3_ANAIG</name>
<dbReference type="OrthoDB" id="1049195at2759"/>
<dbReference type="Gene3D" id="3.30.70.330">
    <property type="match status" value="1"/>
</dbReference>
<feature type="region of interest" description="Disordered" evidence="3">
    <location>
        <begin position="1"/>
        <end position="42"/>
    </location>
</feature>
<organism evidence="5 6">
    <name type="scientific">Anaeramoeba ignava</name>
    <name type="common">Anaerobic marine amoeba</name>
    <dbReference type="NCBI Taxonomy" id="1746090"/>
    <lineage>
        <taxon>Eukaryota</taxon>
        <taxon>Metamonada</taxon>
        <taxon>Anaeramoebidae</taxon>
        <taxon>Anaeramoeba</taxon>
    </lineage>
</organism>
<dbReference type="Pfam" id="PF00076">
    <property type="entry name" value="RRM_1"/>
    <property type="match status" value="1"/>
</dbReference>
<dbReference type="InterPro" id="IPR051229">
    <property type="entry name" value="ALYREF_mRNA_export"/>
</dbReference>